<dbReference type="RefSeq" id="XP_049137972.1">
    <property type="nucleotide sequence ID" value="XM_049296748.1"/>
</dbReference>
<keyword evidence="3" id="KW-1185">Reference proteome</keyword>
<dbReference type="AlphaFoldDB" id="A0A9Q8SG78"/>
<evidence type="ECO:0000313" key="3">
    <source>
        <dbReference type="Proteomes" id="UP000830671"/>
    </source>
</evidence>
<protein>
    <submittedName>
        <fullName evidence="2">Uncharacterized protein</fullName>
    </submittedName>
</protein>
<evidence type="ECO:0000256" key="1">
    <source>
        <dbReference type="SAM" id="MobiDB-lite"/>
    </source>
</evidence>
<dbReference type="Proteomes" id="UP000830671">
    <property type="component" value="Chromosome 10"/>
</dbReference>
<accession>A0A9Q8SG78</accession>
<name>A0A9Q8SG78_9PEZI</name>
<dbReference type="GeneID" id="73351758"/>
<dbReference type="KEGG" id="clup:CLUP02_17844"/>
<evidence type="ECO:0000313" key="2">
    <source>
        <dbReference type="EMBL" id="UQC76331.1"/>
    </source>
</evidence>
<gene>
    <name evidence="2" type="ORF">CLUP02_17844</name>
</gene>
<feature type="region of interest" description="Disordered" evidence="1">
    <location>
        <begin position="66"/>
        <end position="86"/>
    </location>
</feature>
<sequence length="86" mass="9707">MPNSRRGRLYTVIRTSALHRRTEDVSRRHWGEPPSFYLCAKYTNYPVGVHGPPGPCGVISIYTDHGPRKRKPALPRACGPHGTERI</sequence>
<organism evidence="2 3">
    <name type="scientific">Colletotrichum lupini</name>
    <dbReference type="NCBI Taxonomy" id="145971"/>
    <lineage>
        <taxon>Eukaryota</taxon>
        <taxon>Fungi</taxon>
        <taxon>Dikarya</taxon>
        <taxon>Ascomycota</taxon>
        <taxon>Pezizomycotina</taxon>
        <taxon>Sordariomycetes</taxon>
        <taxon>Hypocreomycetidae</taxon>
        <taxon>Glomerellales</taxon>
        <taxon>Glomerellaceae</taxon>
        <taxon>Colletotrichum</taxon>
        <taxon>Colletotrichum acutatum species complex</taxon>
    </lineage>
</organism>
<dbReference type="EMBL" id="CP019472">
    <property type="protein sequence ID" value="UQC76331.1"/>
    <property type="molecule type" value="Genomic_DNA"/>
</dbReference>
<reference evidence="2" key="1">
    <citation type="journal article" date="2021" name="Mol. Plant Microbe Interact.">
        <title>Complete Genome Sequence of the Plant-Pathogenic Fungus Colletotrichum lupini.</title>
        <authorList>
            <person name="Baroncelli R."/>
            <person name="Pensec F."/>
            <person name="Da Lio D."/>
            <person name="Boufleur T."/>
            <person name="Vicente I."/>
            <person name="Sarrocco S."/>
            <person name="Picot A."/>
            <person name="Baraldi E."/>
            <person name="Sukno S."/>
            <person name="Thon M."/>
            <person name="Le Floch G."/>
        </authorList>
    </citation>
    <scope>NUCLEOTIDE SEQUENCE</scope>
    <source>
        <strain evidence="2">IMI 504893</strain>
    </source>
</reference>
<proteinExistence type="predicted"/>